<keyword evidence="3" id="KW-1185">Reference proteome</keyword>
<proteinExistence type="predicted"/>
<feature type="chain" id="PRO_5012330810" evidence="1">
    <location>
        <begin position="19"/>
        <end position="169"/>
    </location>
</feature>
<protein>
    <submittedName>
        <fullName evidence="2">Uncharacterized protein</fullName>
    </submittedName>
</protein>
<evidence type="ECO:0000256" key="1">
    <source>
        <dbReference type="SAM" id="SignalP"/>
    </source>
</evidence>
<dbReference type="EMBL" id="FXXP01000001">
    <property type="protein sequence ID" value="SMX26035.1"/>
    <property type="molecule type" value="Genomic_DNA"/>
</dbReference>
<reference evidence="3" key="1">
    <citation type="submission" date="2017-05" db="EMBL/GenBank/DDBJ databases">
        <authorList>
            <person name="Rodrigo-Torres L."/>
            <person name="Arahal R. D."/>
            <person name="Lucena T."/>
        </authorList>
    </citation>
    <scope>NUCLEOTIDE SEQUENCE [LARGE SCALE GENOMIC DNA]</scope>
    <source>
        <strain evidence="3">CECT 8649</strain>
    </source>
</reference>
<organism evidence="2 3">
    <name type="scientific">Pelagimonas phthalicica</name>
    <dbReference type="NCBI Taxonomy" id="1037362"/>
    <lineage>
        <taxon>Bacteria</taxon>
        <taxon>Pseudomonadati</taxon>
        <taxon>Pseudomonadota</taxon>
        <taxon>Alphaproteobacteria</taxon>
        <taxon>Rhodobacterales</taxon>
        <taxon>Roseobacteraceae</taxon>
        <taxon>Pelagimonas</taxon>
    </lineage>
</organism>
<dbReference type="AlphaFoldDB" id="A0A238J6N8"/>
<name>A0A238J6N8_9RHOB</name>
<dbReference type="RefSeq" id="WP_133840739.1">
    <property type="nucleotide sequence ID" value="NZ_FXXP01000001.1"/>
</dbReference>
<evidence type="ECO:0000313" key="3">
    <source>
        <dbReference type="Proteomes" id="UP000225972"/>
    </source>
</evidence>
<accession>A0A238J6N8</accession>
<dbReference type="Proteomes" id="UP000225972">
    <property type="component" value="Unassembled WGS sequence"/>
</dbReference>
<evidence type="ECO:0000313" key="2">
    <source>
        <dbReference type="EMBL" id="SMX26035.1"/>
    </source>
</evidence>
<keyword evidence="1" id="KW-0732">Signal</keyword>
<gene>
    <name evidence="2" type="ORF">TRP8649_00107</name>
</gene>
<feature type="signal peptide" evidence="1">
    <location>
        <begin position="1"/>
        <end position="18"/>
    </location>
</feature>
<sequence length="169" mass="17954">MMSRLLSLCGTCALASTAAGVAVWANGVVQSQPDLGPLSVETDVFPAAAQQTKPENRPQKSDVFYSAVTQRPIFAPTRRAVSLDTVKTAEPAPTSAPAPKPILATPPEVRLLGVMGTAQGNTALISHAGGNPIWVTQKETLGGWQISDIFADALELRLKTQTIRIEMYQ</sequence>